<comment type="caution">
    <text evidence="2">The sequence shown here is derived from an EMBL/GenBank/DDBJ whole genome shotgun (WGS) entry which is preliminary data.</text>
</comment>
<evidence type="ECO:0000313" key="2">
    <source>
        <dbReference type="EMBL" id="CAL5970257.1"/>
    </source>
</evidence>
<accession>A0ABP1GDP3</accession>
<sequence>MDRESTQSLMWEISVNIAFIFIFIIYYYHVFNPIKSQSFEEFLLFCVLFSFSVGAFSCFLFLALFRFFEFEEVAERGVGRQVSRFDDFLHVFPVFLVRVVRIGHVRAQLGQFSELTFFVFLFLLFVYYYLLGFVFGNEALVGSNSVLEAFVDEVGCALFSFVEEPQNEIDLTNIFYIFSIMMKKSYINQILCNSRIHNFVENDILFKNNQFTNCNVVISYKDKNLLAP</sequence>
<evidence type="ECO:0000313" key="3">
    <source>
        <dbReference type="Proteomes" id="UP001642409"/>
    </source>
</evidence>
<evidence type="ECO:0000256" key="1">
    <source>
        <dbReference type="SAM" id="Phobius"/>
    </source>
</evidence>
<feature type="transmembrane region" description="Helical" evidence="1">
    <location>
        <begin position="88"/>
        <end position="105"/>
    </location>
</feature>
<keyword evidence="3" id="KW-1185">Reference proteome</keyword>
<feature type="transmembrane region" description="Helical" evidence="1">
    <location>
        <begin position="117"/>
        <end position="136"/>
    </location>
</feature>
<keyword evidence="1" id="KW-0472">Membrane</keyword>
<gene>
    <name evidence="2" type="ORF">HINF_LOCUS197</name>
</gene>
<name>A0ABP1GDP3_9EUKA</name>
<protein>
    <submittedName>
        <fullName evidence="2">Hypothetical_protein</fullName>
    </submittedName>
</protein>
<organism evidence="2 3">
    <name type="scientific">Hexamita inflata</name>
    <dbReference type="NCBI Taxonomy" id="28002"/>
    <lineage>
        <taxon>Eukaryota</taxon>
        <taxon>Metamonada</taxon>
        <taxon>Diplomonadida</taxon>
        <taxon>Hexamitidae</taxon>
        <taxon>Hexamitinae</taxon>
        <taxon>Hexamita</taxon>
    </lineage>
</organism>
<dbReference type="Proteomes" id="UP001642409">
    <property type="component" value="Unassembled WGS sequence"/>
</dbReference>
<keyword evidence="1" id="KW-0812">Transmembrane</keyword>
<proteinExistence type="predicted"/>
<feature type="transmembrane region" description="Helical" evidence="1">
    <location>
        <begin position="13"/>
        <end position="30"/>
    </location>
</feature>
<reference evidence="2 3" key="1">
    <citation type="submission" date="2024-07" db="EMBL/GenBank/DDBJ databases">
        <authorList>
            <person name="Akdeniz Z."/>
        </authorList>
    </citation>
    <scope>NUCLEOTIDE SEQUENCE [LARGE SCALE GENOMIC DNA]</scope>
</reference>
<dbReference type="EMBL" id="CAXDID020000001">
    <property type="protein sequence ID" value="CAL5970257.1"/>
    <property type="molecule type" value="Genomic_DNA"/>
</dbReference>
<keyword evidence="1" id="KW-1133">Transmembrane helix</keyword>
<feature type="transmembrane region" description="Helical" evidence="1">
    <location>
        <begin position="42"/>
        <end position="68"/>
    </location>
</feature>